<dbReference type="GO" id="GO:0006509">
    <property type="term" value="P:membrane protein ectodomain proteolysis"/>
    <property type="evidence" value="ECO:0007669"/>
    <property type="project" value="TreeGrafter"/>
</dbReference>
<dbReference type="GO" id="GO:0034205">
    <property type="term" value="P:amyloid-beta formation"/>
    <property type="evidence" value="ECO:0007669"/>
    <property type="project" value="TreeGrafter"/>
</dbReference>
<evidence type="ECO:0000256" key="5">
    <source>
        <dbReference type="ARBA" id="ARBA00022989"/>
    </source>
</evidence>
<feature type="transmembrane region" description="Helical" evidence="8">
    <location>
        <begin position="172"/>
        <end position="191"/>
    </location>
</feature>
<feature type="transmembrane region" description="Helical" evidence="8">
    <location>
        <begin position="228"/>
        <end position="248"/>
    </location>
</feature>
<dbReference type="SMART" id="SM00730">
    <property type="entry name" value="PSN"/>
    <property type="match status" value="1"/>
</dbReference>
<dbReference type="EC" id="3.4.23.-" evidence="8"/>
<dbReference type="AlphaFoldDB" id="A0AAN4Z2Q1"/>
<keyword evidence="8" id="KW-0378">Hydrolase</keyword>
<feature type="transmembrane region" description="Helical" evidence="8">
    <location>
        <begin position="203"/>
        <end position="222"/>
    </location>
</feature>
<evidence type="ECO:0000256" key="3">
    <source>
        <dbReference type="ARBA" id="ARBA00022824"/>
    </source>
</evidence>
<dbReference type="PANTHER" id="PTHR10202:SF13">
    <property type="entry name" value="PRESENILIN HOMOLOG"/>
    <property type="match status" value="1"/>
</dbReference>
<keyword evidence="7 8" id="KW-0472">Membrane</keyword>
<feature type="transmembrane region" description="Helical" evidence="8">
    <location>
        <begin position="412"/>
        <end position="436"/>
    </location>
</feature>
<evidence type="ECO:0000256" key="1">
    <source>
        <dbReference type="ARBA" id="ARBA00008604"/>
    </source>
</evidence>
<feature type="compositionally biased region" description="Basic and acidic residues" evidence="9">
    <location>
        <begin position="349"/>
        <end position="360"/>
    </location>
</feature>
<evidence type="ECO:0000256" key="9">
    <source>
        <dbReference type="SAM" id="MobiDB-lite"/>
    </source>
</evidence>
<comment type="caution">
    <text evidence="10">The sequence shown here is derived from an EMBL/GenBank/DDBJ whole genome shotgun (WGS) entry which is preliminary data.</text>
</comment>
<comment type="subunit">
    <text evidence="8">Homodimer.</text>
</comment>
<dbReference type="Pfam" id="PF01080">
    <property type="entry name" value="Presenilin"/>
    <property type="match status" value="1"/>
</dbReference>
<dbReference type="GO" id="GO:0016485">
    <property type="term" value="P:protein processing"/>
    <property type="evidence" value="ECO:0007669"/>
    <property type="project" value="InterPro"/>
</dbReference>
<dbReference type="Proteomes" id="UP001328107">
    <property type="component" value="Unassembled WGS sequence"/>
</dbReference>
<dbReference type="PANTHER" id="PTHR10202">
    <property type="entry name" value="PRESENILIN"/>
    <property type="match status" value="1"/>
</dbReference>
<dbReference type="GO" id="GO:0000139">
    <property type="term" value="C:Golgi membrane"/>
    <property type="evidence" value="ECO:0007669"/>
    <property type="project" value="UniProtKB-SubCell"/>
</dbReference>
<dbReference type="InterPro" id="IPR042524">
    <property type="entry name" value="Presenilin_C"/>
</dbReference>
<dbReference type="PRINTS" id="PR01072">
    <property type="entry name" value="PRESENILIN"/>
</dbReference>
<feature type="compositionally biased region" description="Low complexity" evidence="9">
    <location>
        <begin position="317"/>
        <end position="327"/>
    </location>
</feature>
<name>A0AAN4Z2Q1_9BILA</name>
<evidence type="ECO:0000256" key="8">
    <source>
        <dbReference type="RuleBase" id="RU361148"/>
    </source>
</evidence>
<dbReference type="GO" id="GO:0055074">
    <property type="term" value="P:calcium ion homeostasis"/>
    <property type="evidence" value="ECO:0007669"/>
    <property type="project" value="TreeGrafter"/>
</dbReference>
<dbReference type="EMBL" id="BTRK01000001">
    <property type="protein sequence ID" value="GMR32776.1"/>
    <property type="molecule type" value="Genomic_DNA"/>
</dbReference>
<feature type="transmembrane region" description="Helical" evidence="8">
    <location>
        <begin position="269"/>
        <end position="288"/>
    </location>
</feature>
<keyword evidence="3 8" id="KW-0256">Endoplasmic reticulum</keyword>
<organism evidence="10 11">
    <name type="scientific">Pristionchus mayeri</name>
    <dbReference type="NCBI Taxonomy" id="1317129"/>
    <lineage>
        <taxon>Eukaryota</taxon>
        <taxon>Metazoa</taxon>
        <taxon>Ecdysozoa</taxon>
        <taxon>Nematoda</taxon>
        <taxon>Chromadorea</taxon>
        <taxon>Rhabditida</taxon>
        <taxon>Rhabditina</taxon>
        <taxon>Diplogasteromorpha</taxon>
        <taxon>Diplogasteroidea</taxon>
        <taxon>Neodiplogasteridae</taxon>
        <taxon>Pristionchus</taxon>
    </lineage>
</organism>
<keyword evidence="5 8" id="KW-1133">Transmembrane helix</keyword>
<keyword evidence="4 8" id="KW-0914">Notch signaling pathway</keyword>
<comment type="domain">
    <text evidence="8">The PAL motif is required for normal active site conformation.</text>
</comment>
<feature type="transmembrane region" description="Helical" evidence="8">
    <location>
        <begin position="63"/>
        <end position="84"/>
    </location>
</feature>
<dbReference type="GO" id="GO:0042500">
    <property type="term" value="F:aspartic endopeptidase activity, intramembrane cleaving"/>
    <property type="evidence" value="ECO:0007669"/>
    <property type="project" value="InterPro"/>
</dbReference>
<keyword evidence="11" id="KW-1185">Reference proteome</keyword>
<evidence type="ECO:0000256" key="7">
    <source>
        <dbReference type="ARBA" id="ARBA00023136"/>
    </source>
</evidence>
<keyword evidence="8" id="KW-0645">Protease</keyword>
<keyword evidence="6 8" id="KW-0333">Golgi apparatus</keyword>
<comment type="function">
    <text evidence="8">Probable subunit of the gamma-secretase complex, an endoprotease complex that catalyzes the intramembrane cleavage of integral membrane proteins such as Notch receptors.</text>
</comment>
<feature type="region of interest" description="Disordered" evidence="9">
    <location>
        <begin position="291"/>
        <end position="379"/>
    </location>
</feature>
<dbReference type="FunFam" id="1.10.472.100:FF:000001">
    <property type="entry name" value="Presenilin"/>
    <property type="match status" value="1"/>
</dbReference>
<feature type="transmembrane region" description="Helical" evidence="8">
    <location>
        <begin position="120"/>
        <end position="138"/>
    </location>
</feature>
<protein>
    <recommendedName>
        <fullName evidence="8">Presenilin</fullName>
        <ecNumber evidence="8">3.4.23.-</ecNumber>
    </recommendedName>
</protein>
<comment type="subcellular location">
    <subcellularLocation>
        <location evidence="8">Endoplasmic reticulum membrane</location>
        <topology evidence="8">Multi-pass membrane protein</topology>
    </subcellularLocation>
    <subcellularLocation>
        <location evidence="8">Golgi apparatus membrane</location>
        <topology evidence="8">Multi-pass membrane protein</topology>
    </subcellularLocation>
</comment>
<sequence length="475" mass="52723">REEPEVGRQDPSGSRATYSNSIEMEVPDRRSSRPRPQQGGATPAAAAAEEEDEMELKYGAEHVIRLFVPVSICMALVILTMKMMEYYSIVQPEMGFVYTPFHTNSEDGTTTRVLSGLGNALIMICFIVVMTFGLILLYKFKFYKFIHGWLMMSSLMLLSMFSMVYVSELMKMNNWCVSSPTVFLCLFNYAAMGMICIHWKGPLLMQQAYLISVSALMALMFIKMLPDWTVWALLGLISVWDLIAVLCPKGPLNMLVKMSQERNEPIFPALIYSSGILLPYTVMLNMVADQERKSGEEEEGGDGEGREGSENALNQPSTSTGGAASTSVLIPSGESKQKRPQVRRVPPPVREERRQEEGARARGTTEGTSAVRRGVSESRSTEEVEERGIKLGLGDFIFYSVLVGKASESADWNTIVACYVAILVGLCATLLLLAVFKKALPALPISITAGLIFYFCTTFLITPFTTRLVTHQLTY</sequence>
<dbReference type="GO" id="GO:0005789">
    <property type="term" value="C:endoplasmic reticulum membrane"/>
    <property type="evidence" value="ECO:0007669"/>
    <property type="project" value="UniProtKB-SubCell"/>
</dbReference>
<feature type="non-terminal residue" evidence="10">
    <location>
        <position position="1"/>
    </location>
</feature>
<accession>A0AAN4Z2Q1</accession>
<evidence type="ECO:0000256" key="2">
    <source>
        <dbReference type="ARBA" id="ARBA00022692"/>
    </source>
</evidence>
<dbReference type="Gene3D" id="1.10.472.100">
    <property type="entry name" value="Presenilin"/>
    <property type="match status" value="1"/>
</dbReference>
<evidence type="ECO:0000313" key="10">
    <source>
        <dbReference type="EMBL" id="GMR32776.1"/>
    </source>
</evidence>
<feature type="transmembrane region" description="Helical" evidence="8">
    <location>
        <begin position="443"/>
        <end position="465"/>
    </location>
</feature>
<dbReference type="InterPro" id="IPR001108">
    <property type="entry name" value="Peptidase_A22A"/>
</dbReference>
<feature type="compositionally biased region" description="Polar residues" evidence="9">
    <location>
        <begin position="11"/>
        <end position="22"/>
    </location>
</feature>
<feature type="compositionally biased region" description="Low complexity" evidence="9">
    <location>
        <begin position="34"/>
        <end position="47"/>
    </location>
</feature>
<keyword evidence="2 8" id="KW-0812">Transmembrane</keyword>
<comment type="similarity">
    <text evidence="1 8">Belongs to the peptidase A22A family.</text>
</comment>
<feature type="transmembrane region" description="Helical" evidence="8">
    <location>
        <begin position="145"/>
        <end position="166"/>
    </location>
</feature>
<evidence type="ECO:0000313" key="11">
    <source>
        <dbReference type="Proteomes" id="UP001328107"/>
    </source>
</evidence>
<evidence type="ECO:0000256" key="6">
    <source>
        <dbReference type="ARBA" id="ARBA00023034"/>
    </source>
</evidence>
<dbReference type="GO" id="GO:0007219">
    <property type="term" value="P:Notch signaling pathway"/>
    <property type="evidence" value="ECO:0007669"/>
    <property type="project" value="UniProtKB-KW"/>
</dbReference>
<feature type="region of interest" description="Disordered" evidence="9">
    <location>
        <begin position="1"/>
        <end position="48"/>
    </location>
</feature>
<reference evidence="11" key="1">
    <citation type="submission" date="2022-10" db="EMBL/GenBank/DDBJ databases">
        <title>Genome assembly of Pristionchus species.</title>
        <authorList>
            <person name="Yoshida K."/>
            <person name="Sommer R.J."/>
        </authorList>
    </citation>
    <scope>NUCLEOTIDE SEQUENCE [LARGE SCALE GENOMIC DNA]</scope>
    <source>
        <strain evidence="11">RS5460</strain>
    </source>
</reference>
<dbReference type="InterPro" id="IPR006639">
    <property type="entry name" value="Preselin/SPP"/>
</dbReference>
<dbReference type="GO" id="GO:0070765">
    <property type="term" value="C:gamma-secretase complex"/>
    <property type="evidence" value="ECO:0007669"/>
    <property type="project" value="TreeGrafter"/>
</dbReference>
<gene>
    <name evidence="10" type="ORF">PMAYCL1PPCAC_02971</name>
</gene>
<proteinExistence type="inferred from homology"/>
<evidence type="ECO:0000256" key="4">
    <source>
        <dbReference type="ARBA" id="ARBA00022976"/>
    </source>
</evidence>